<gene>
    <name evidence="5" type="ORF">ACFQ4B_12895</name>
</gene>
<comment type="caution">
    <text evidence="5">The sequence shown here is derived from an EMBL/GenBank/DDBJ whole genome shotgun (WGS) entry which is preliminary data.</text>
</comment>
<sequence>MEVKKLMGCFKARTVLLMFLLVAALPCMNIVSANQPAAKVPDADMYKPTPVPDRIILNWNDDPATTQAVTWRTDTSVLTPQAQIAVAEDATVFKDKAISVMASSSSEVQGNQPYTAQFHTVKFENLLPKTKYLYRVGDGANWSEWFEFATASDKAEPFAFLYLGDAQHDLLEHWSRVIRKAYSNHPEAKFILHAGDLVDRGDADEQWGEWFKAGGWLNGMVPSIMTPGNHEYEKIVPGAKKGLSQYWRPQFALPENGPAGLEETVYYTDHQGMRIISLNTNTKFVKLDAQVAWLEQVLANNPNQWTVMTFHHPIFANSPDRDNAEVREKLLPLIEKYNVDLVLQGHDHSYARGQISSLPAGTNDKSSKSGTVFVVSFAGTHMKELSDKNWKDNGAQVDHSIANTQLYQLIRVDGDVMKYESYTATGSLFDGFEIHKTPSREKQILPLLSSP</sequence>
<dbReference type="PANTHER" id="PTHR22953:SF153">
    <property type="entry name" value="PURPLE ACID PHOSPHATASE"/>
    <property type="match status" value="1"/>
</dbReference>
<dbReference type="Gene3D" id="2.60.40.380">
    <property type="entry name" value="Purple acid phosphatase-like, N-terminal"/>
    <property type="match status" value="1"/>
</dbReference>
<organism evidence="5 6">
    <name type="scientific">Paenibacillus vulneris</name>
    <dbReference type="NCBI Taxonomy" id="1133364"/>
    <lineage>
        <taxon>Bacteria</taxon>
        <taxon>Bacillati</taxon>
        <taxon>Bacillota</taxon>
        <taxon>Bacilli</taxon>
        <taxon>Bacillales</taxon>
        <taxon>Paenibacillaceae</taxon>
        <taxon>Paenibacillus</taxon>
    </lineage>
</organism>
<dbReference type="InterPro" id="IPR008963">
    <property type="entry name" value="Purple_acid_Pase-like_N"/>
</dbReference>
<dbReference type="EMBL" id="JBHTLU010000014">
    <property type="protein sequence ID" value="MFD1221016.1"/>
    <property type="molecule type" value="Genomic_DNA"/>
</dbReference>
<evidence type="ECO:0000256" key="1">
    <source>
        <dbReference type="ARBA" id="ARBA00022729"/>
    </source>
</evidence>
<feature type="domain" description="Calcineurin-like phosphoesterase" evidence="3">
    <location>
        <begin position="166"/>
        <end position="350"/>
    </location>
</feature>
<dbReference type="InterPro" id="IPR029052">
    <property type="entry name" value="Metallo-depent_PP-like"/>
</dbReference>
<accession>A0ABW3UKC5</accession>
<dbReference type="InterPro" id="IPR004843">
    <property type="entry name" value="Calcineurin-like_PHP"/>
</dbReference>
<reference evidence="6" key="1">
    <citation type="journal article" date="2019" name="Int. J. Syst. Evol. Microbiol.">
        <title>The Global Catalogue of Microorganisms (GCM) 10K type strain sequencing project: providing services to taxonomists for standard genome sequencing and annotation.</title>
        <authorList>
            <consortium name="The Broad Institute Genomics Platform"/>
            <consortium name="The Broad Institute Genome Sequencing Center for Infectious Disease"/>
            <person name="Wu L."/>
            <person name="Ma J."/>
        </authorList>
    </citation>
    <scope>NUCLEOTIDE SEQUENCE [LARGE SCALE GENOMIC DNA]</scope>
    <source>
        <strain evidence="6">CCUG 53270</strain>
    </source>
</reference>
<name>A0ABW3UKC5_9BACL</name>
<dbReference type="Pfam" id="PF16656">
    <property type="entry name" value="Pur_ac_phosph_N"/>
    <property type="match status" value="1"/>
</dbReference>
<dbReference type="RefSeq" id="WP_345592070.1">
    <property type="nucleotide sequence ID" value="NZ_BAABJG010000029.1"/>
</dbReference>
<feature type="chain" id="PRO_5047541299" evidence="2">
    <location>
        <begin position="34"/>
        <end position="451"/>
    </location>
</feature>
<dbReference type="PANTHER" id="PTHR22953">
    <property type="entry name" value="ACID PHOSPHATASE RELATED"/>
    <property type="match status" value="1"/>
</dbReference>
<evidence type="ECO:0000259" key="3">
    <source>
        <dbReference type="Pfam" id="PF00149"/>
    </source>
</evidence>
<proteinExistence type="predicted"/>
<evidence type="ECO:0000256" key="2">
    <source>
        <dbReference type="SAM" id="SignalP"/>
    </source>
</evidence>
<dbReference type="Gene3D" id="3.60.21.10">
    <property type="match status" value="1"/>
</dbReference>
<dbReference type="InterPro" id="IPR015914">
    <property type="entry name" value="PAPs_N"/>
</dbReference>
<evidence type="ECO:0000259" key="4">
    <source>
        <dbReference type="Pfam" id="PF16656"/>
    </source>
</evidence>
<evidence type="ECO:0000313" key="6">
    <source>
        <dbReference type="Proteomes" id="UP001597180"/>
    </source>
</evidence>
<dbReference type="Pfam" id="PF00149">
    <property type="entry name" value="Metallophos"/>
    <property type="match status" value="1"/>
</dbReference>
<dbReference type="Proteomes" id="UP001597180">
    <property type="component" value="Unassembled WGS sequence"/>
</dbReference>
<dbReference type="SUPFAM" id="SSF56300">
    <property type="entry name" value="Metallo-dependent phosphatases"/>
    <property type="match status" value="1"/>
</dbReference>
<evidence type="ECO:0000313" key="5">
    <source>
        <dbReference type="EMBL" id="MFD1221016.1"/>
    </source>
</evidence>
<feature type="signal peptide" evidence="2">
    <location>
        <begin position="1"/>
        <end position="33"/>
    </location>
</feature>
<keyword evidence="1 2" id="KW-0732">Signal</keyword>
<keyword evidence="6" id="KW-1185">Reference proteome</keyword>
<feature type="domain" description="Purple acid phosphatase N-terminal" evidence="4">
    <location>
        <begin position="52"/>
        <end position="150"/>
    </location>
</feature>
<dbReference type="SUPFAM" id="SSF49363">
    <property type="entry name" value="Purple acid phosphatase, N-terminal domain"/>
    <property type="match status" value="1"/>
</dbReference>
<protein>
    <submittedName>
        <fullName evidence="5">Metallophosphoesterase</fullName>
    </submittedName>
</protein>
<dbReference type="InterPro" id="IPR039331">
    <property type="entry name" value="PAPs-like"/>
</dbReference>